<evidence type="ECO:0000259" key="2">
    <source>
        <dbReference type="Pfam" id="PF00857"/>
    </source>
</evidence>
<reference evidence="3 4" key="1">
    <citation type="submission" date="2019-03" db="EMBL/GenBank/DDBJ databases">
        <title>Genomic Encyclopedia of Type Strains, Phase IV (KMG-IV): sequencing the most valuable type-strain genomes for metagenomic binning, comparative biology and taxonomic classification.</title>
        <authorList>
            <person name="Goeker M."/>
        </authorList>
    </citation>
    <scope>NUCLEOTIDE SEQUENCE [LARGE SCALE GENOMIC DNA]</scope>
    <source>
        <strain evidence="3 4">DSM 102969</strain>
    </source>
</reference>
<dbReference type="CDD" id="cd00431">
    <property type="entry name" value="cysteine_hydrolases"/>
    <property type="match status" value="1"/>
</dbReference>
<dbReference type="AlphaFoldDB" id="A0A4R6RAY4"/>
<proteinExistence type="predicted"/>
<organism evidence="3 4">
    <name type="scientific">Oharaeibacter diazotrophicus</name>
    <dbReference type="NCBI Taxonomy" id="1920512"/>
    <lineage>
        <taxon>Bacteria</taxon>
        <taxon>Pseudomonadati</taxon>
        <taxon>Pseudomonadota</taxon>
        <taxon>Alphaproteobacteria</taxon>
        <taxon>Hyphomicrobiales</taxon>
        <taxon>Pleomorphomonadaceae</taxon>
        <taxon>Oharaeibacter</taxon>
    </lineage>
</organism>
<comment type="caution">
    <text evidence="3">The sequence shown here is derived from an EMBL/GenBank/DDBJ whole genome shotgun (WGS) entry which is preliminary data.</text>
</comment>
<dbReference type="Gene3D" id="3.40.50.850">
    <property type="entry name" value="Isochorismatase-like"/>
    <property type="match status" value="1"/>
</dbReference>
<feature type="domain" description="Isochorismatase-like" evidence="2">
    <location>
        <begin position="15"/>
        <end position="189"/>
    </location>
</feature>
<dbReference type="PANTHER" id="PTHR43540:SF6">
    <property type="entry name" value="ISOCHORISMATASE-LIKE DOMAIN-CONTAINING PROTEIN"/>
    <property type="match status" value="1"/>
</dbReference>
<accession>A0A4R6RAY4</accession>
<name>A0A4R6RAY4_9HYPH</name>
<keyword evidence="4" id="KW-1185">Reference proteome</keyword>
<protein>
    <submittedName>
        <fullName evidence="3">Nicotinamidase-related amidase</fullName>
    </submittedName>
</protein>
<dbReference type="PANTHER" id="PTHR43540">
    <property type="entry name" value="PEROXYUREIDOACRYLATE/UREIDOACRYLATE AMIDOHYDROLASE-RELATED"/>
    <property type="match status" value="1"/>
</dbReference>
<dbReference type="InterPro" id="IPR000868">
    <property type="entry name" value="Isochorismatase-like_dom"/>
</dbReference>
<dbReference type="RefSeq" id="WP_245515786.1">
    <property type="nucleotide sequence ID" value="NZ_BSPM01000009.1"/>
</dbReference>
<dbReference type="InterPro" id="IPR050272">
    <property type="entry name" value="Isochorismatase-like_hydrls"/>
</dbReference>
<dbReference type="InterPro" id="IPR036380">
    <property type="entry name" value="Isochorismatase-like_sf"/>
</dbReference>
<evidence type="ECO:0000256" key="1">
    <source>
        <dbReference type="ARBA" id="ARBA00022801"/>
    </source>
</evidence>
<dbReference type="GO" id="GO:0016787">
    <property type="term" value="F:hydrolase activity"/>
    <property type="evidence" value="ECO:0007669"/>
    <property type="project" value="UniProtKB-KW"/>
</dbReference>
<dbReference type="SUPFAM" id="SSF52499">
    <property type="entry name" value="Isochorismatase-like hydrolases"/>
    <property type="match status" value="1"/>
</dbReference>
<evidence type="ECO:0000313" key="3">
    <source>
        <dbReference type="EMBL" id="TDP83095.1"/>
    </source>
</evidence>
<dbReference type="Proteomes" id="UP000294547">
    <property type="component" value="Unassembled WGS sequence"/>
</dbReference>
<dbReference type="EMBL" id="SNXY01000009">
    <property type="protein sequence ID" value="TDP83095.1"/>
    <property type="molecule type" value="Genomic_DNA"/>
</dbReference>
<sequence length="204" mass="21730">MGSGLVNGPIGPGAVHLCLDMQRLFAPGGPWPAPWAARVLPAVVALADHDPERSVFTRFVPPHTPDTVGGAWRSYYEKWRQVTREQLDDGLLALVPELSRFVPPAHVVDKGRYSAFSSPTLPSLFAALRADTLILSGAETDVCVLATLFDAVDCGFRTVLARDAVCSSADAGHDAVLAMLDTRLSVQVEVADTAEILAAWTAPA</sequence>
<gene>
    <name evidence="3" type="ORF">EDD54_3051</name>
</gene>
<evidence type="ECO:0000313" key="4">
    <source>
        <dbReference type="Proteomes" id="UP000294547"/>
    </source>
</evidence>
<dbReference type="Pfam" id="PF00857">
    <property type="entry name" value="Isochorismatase"/>
    <property type="match status" value="1"/>
</dbReference>
<keyword evidence="1" id="KW-0378">Hydrolase</keyword>